<evidence type="ECO:0000313" key="4">
    <source>
        <dbReference type="EMBL" id="GGE36058.1"/>
    </source>
</evidence>
<protein>
    <recommendedName>
        <fullName evidence="3">SP-0191-like C-terminal domain-containing protein</fullName>
    </recommendedName>
</protein>
<gene>
    <name evidence="4" type="ORF">GCM10011510_16750</name>
</gene>
<feature type="region of interest" description="Disordered" evidence="1">
    <location>
        <begin position="26"/>
        <end position="50"/>
    </location>
</feature>
<dbReference type="InterPro" id="IPR047840">
    <property type="entry name" value="SP_0191-like"/>
</dbReference>
<dbReference type="NCBIfam" id="NF041193">
    <property type="entry name" value="lipo_SP0191"/>
    <property type="match status" value="1"/>
</dbReference>
<reference evidence="4" key="1">
    <citation type="journal article" date="2014" name="Int. J. Syst. Evol. Microbiol.">
        <title>Complete genome sequence of Corynebacterium casei LMG S-19264T (=DSM 44701T), isolated from a smear-ripened cheese.</title>
        <authorList>
            <consortium name="US DOE Joint Genome Institute (JGI-PGF)"/>
            <person name="Walter F."/>
            <person name="Albersmeier A."/>
            <person name="Kalinowski J."/>
            <person name="Ruckert C."/>
        </authorList>
    </citation>
    <scope>NUCLEOTIDE SEQUENCE</scope>
    <source>
        <strain evidence="4">CGMCC 1.15533</strain>
    </source>
</reference>
<dbReference type="Pfam" id="PF21642">
    <property type="entry name" value="SP_0191-like"/>
    <property type="match status" value="1"/>
</dbReference>
<name>A0A917EG63_9STRE</name>
<dbReference type="InterPro" id="IPR048787">
    <property type="entry name" value="SP_0191-like_C"/>
</dbReference>
<evidence type="ECO:0000256" key="2">
    <source>
        <dbReference type="SAM" id="SignalP"/>
    </source>
</evidence>
<keyword evidence="2" id="KW-0732">Signal</keyword>
<sequence length="202" mass="22394">MKKVIPLVLLGWMCLTGCFLNAKGKNSLKTSSSQETSLSKTAESSSTEELQEMVTRTFAGEVNGTTRQDMITYQGKKILHLKLKLIGNLPENMRAVADNLTLEQLRQVFQEGVEKNEAYQSVAAMEGVNVLYQITEDRRLQADIDLDIDKMDTSQLKSLPMFSDIPLKEIQEMSPVTYIAGLKVIGLSEVTDDSAVEKGEGQ</sequence>
<evidence type="ECO:0000256" key="1">
    <source>
        <dbReference type="SAM" id="MobiDB-lite"/>
    </source>
</evidence>
<feature type="signal peptide" evidence="2">
    <location>
        <begin position="1"/>
        <end position="22"/>
    </location>
</feature>
<accession>A0A917EG63</accession>
<comment type="caution">
    <text evidence="4">The sequence shown here is derived from an EMBL/GenBank/DDBJ whole genome shotgun (WGS) entry which is preliminary data.</text>
</comment>
<reference evidence="4" key="2">
    <citation type="submission" date="2020-09" db="EMBL/GenBank/DDBJ databases">
        <authorList>
            <person name="Sun Q."/>
            <person name="Zhou Y."/>
        </authorList>
    </citation>
    <scope>NUCLEOTIDE SEQUENCE</scope>
    <source>
        <strain evidence="4">CGMCC 1.15533</strain>
    </source>
</reference>
<dbReference type="AlphaFoldDB" id="A0A917EG63"/>
<keyword evidence="5" id="KW-1185">Reference proteome</keyword>
<dbReference type="EMBL" id="BMJN01000037">
    <property type="protein sequence ID" value="GGE36058.1"/>
    <property type="molecule type" value="Genomic_DNA"/>
</dbReference>
<organism evidence="4 5">
    <name type="scientific">Streptococcus himalayensis</name>
    <dbReference type="NCBI Taxonomy" id="1888195"/>
    <lineage>
        <taxon>Bacteria</taxon>
        <taxon>Bacillati</taxon>
        <taxon>Bacillota</taxon>
        <taxon>Bacilli</taxon>
        <taxon>Lactobacillales</taxon>
        <taxon>Streptococcaceae</taxon>
        <taxon>Streptococcus</taxon>
    </lineage>
</organism>
<dbReference type="RefSeq" id="WP_068989175.1">
    <property type="nucleotide sequence ID" value="NZ_BMJN01000037.1"/>
</dbReference>
<evidence type="ECO:0000313" key="5">
    <source>
        <dbReference type="Proteomes" id="UP000660801"/>
    </source>
</evidence>
<feature type="compositionally biased region" description="Polar residues" evidence="1">
    <location>
        <begin position="27"/>
        <end position="48"/>
    </location>
</feature>
<dbReference type="OrthoDB" id="2219793at2"/>
<dbReference type="InterPro" id="IPR036699">
    <property type="entry name" value="YehR-like_sf"/>
</dbReference>
<feature type="chain" id="PRO_5039665440" description="SP-0191-like C-terminal domain-containing protein" evidence="2">
    <location>
        <begin position="23"/>
        <end position="202"/>
    </location>
</feature>
<feature type="domain" description="SP-0191-like C-terminal" evidence="3">
    <location>
        <begin position="55"/>
        <end position="180"/>
    </location>
</feature>
<dbReference type="SUPFAM" id="SSF160704">
    <property type="entry name" value="YehR-like"/>
    <property type="match status" value="1"/>
</dbReference>
<proteinExistence type="predicted"/>
<dbReference type="Proteomes" id="UP000660801">
    <property type="component" value="Unassembled WGS sequence"/>
</dbReference>
<evidence type="ECO:0000259" key="3">
    <source>
        <dbReference type="Pfam" id="PF21642"/>
    </source>
</evidence>